<protein>
    <submittedName>
        <fullName evidence="2">Uncharacterized protein</fullName>
    </submittedName>
</protein>
<sequence length="142" mass="16617">MSDTPETPKPQVAESGEYENLMELNEQNKAEAEANPDAFQSLFEVEETVVNPDHWTEHWKGMPEYQQDDNGPWKTIRMHFRNEEDYNAFAKLTGNTHLTKKTKSAWYPKLEITKNALIRWIEDDDGDEDEVHTDEDESNEGW</sequence>
<dbReference type="AlphaFoldDB" id="A0A382EFR8"/>
<organism evidence="2">
    <name type="scientific">marine metagenome</name>
    <dbReference type="NCBI Taxonomy" id="408172"/>
    <lineage>
        <taxon>unclassified sequences</taxon>
        <taxon>metagenomes</taxon>
        <taxon>ecological metagenomes</taxon>
    </lineage>
</organism>
<gene>
    <name evidence="2" type="ORF">METZ01_LOCUS201675</name>
</gene>
<evidence type="ECO:0000313" key="2">
    <source>
        <dbReference type="EMBL" id="SVB48821.1"/>
    </source>
</evidence>
<feature type="region of interest" description="Disordered" evidence="1">
    <location>
        <begin position="123"/>
        <end position="142"/>
    </location>
</feature>
<name>A0A382EFR8_9ZZZZ</name>
<proteinExistence type="predicted"/>
<accession>A0A382EFR8</accession>
<reference evidence="2" key="1">
    <citation type="submission" date="2018-05" db="EMBL/GenBank/DDBJ databases">
        <authorList>
            <person name="Lanie J.A."/>
            <person name="Ng W.-L."/>
            <person name="Kazmierczak K.M."/>
            <person name="Andrzejewski T.M."/>
            <person name="Davidsen T.M."/>
            <person name="Wayne K.J."/>
            <person name="Tettelin H."/>
            <person name="Glass J.I."/>
            <person name="Rusch D."/>
            <person name="Podicherti R."/>
            <person name="Tsui H.-C.T."/>
            <person name="Winkler M.E."/>
        </authorList>
    </citation>
    <scope>NUCLEOTIDE SEQUENCE</scope>
</reference>
<evidence type="ECO:0000256" key="1">
    <source>
        <dbReference type="SAM" id="MobiDB-lite"/>
    </source>
</evidence>
<dbReference type="EMBL" id="UINC01043996">
    <property type="protein sequence ID" value="SVB48821.1"/>
    <property type="molecule type" value="Genomic_DNA"/>
</dbReference>